<feature type="transmembrane region" description="Helical" evidence="2">
    <location>
        <begin position="245"/>
        <end position="265"/>
    </location>
</feature>
<evidence type="ECO:0000256" key="2">
    <source>
        <dbReference type="SAM" id="Phobius"/>
    </source>
</evidence>
<dbReference type="RefSeq" id="WP_215915353.1">
    <property type="nucleotide sequence ID" value="NZ_JAHKNI010000001.1"/>
</dbReference>
<name>A0ABS6AR41_9NOCA</name>
<feature type="transmembrane region" description="Helical" evidence="2">
    <location>
        <begin position="320"/>
        <end position="337"/>
    </location>
</feature>
<evidence type="ECO:0000313" key="3">
    <source>
        <dbReference type="EMBL" id="MBU3060492.1"/>
    </source>
</evidence>
<comment type="caution">
    <text evidence="3">The sequence shown here is derived from an EMBL/GenBank/DDBJ whole genome shotgun (WGS) entry which is preliminary data.</text>
</comment>
<keyword evidence="4" id="KW-1185">Reference proteome</keyword>
<feature type="transmembrane region" description="Helical" evidence="2">
    <location>
        <begin position="205"/>
        <end position="225"/>
    </location>
</feature>
<feature type="region of interest" description="Disordered" evidence="1">
    <location>
        <begin position="1"/>
        <end position="194"/>
    </location>
</feature>
<feature type="transmembrane region" description="Helical" evidence="2">
    <location>
        <begin position="277"/>
        <end position="300"/>
    </location>
</feature>
<gene>
    <name evidence="3" type="ORF">KO481_03020</name>
</gene>
<evidence type="ECO:0000313" key="4">
    <source>
        <dbReference type="Proteomes" id="UP000733379"/>
    </source>
</evidence>
<keyword evidence="2" id="KW-0812">Transmembrane</keyword>
<feature type="compositionally biased region" description="Low complexity" evidence="1">
    <location>
        <begin position="86"/>
        <end position="98"/>
    </location>
</feature>
<evidence type="ECO:0000256" key="1">
    <source>
        <dbReference type="SAM" id="MobiDB-lite"/>
    </source>
</evidence>
<reference evidence="3 4" key="1">
    <citation type="submission" date="2021-06" db="EMBL/GenBank/DDBJ databases">
        <title>Actinomycetes sequencing.</title>
        <authorList>
            <person name="Shan Q."/>
        </authorList>
    </citation>
    <scope>NUCLEOTIDE SEQUENCE [LARGE SCALE GENOMIC DNA]</scope>
    <source>
        <strain evidence="3 4">NEAU-G5</strain>
    </source>
</reference>
<sequence length="359" mass="37824">MPQLDSPPSGYAHPEAAPFGASQPGHVNHDAPQQGYPQQGHSQPDVPYFGDPRAAMPLADHSEPGYAHPDAASPGAARPGYPNPGAPQQGGHQQQYPQPGAPQPGYPPQSVPPSMYPQHDAPQPGYLQPSGSQFGYPQTEGPQAQPRQRGNPQTSYPQVGDAPSGYPSAGYLPPGGQQFGYAQPSVPPPGYQAPPRRGIAITTGALAFALAGTIGFIAIQSFTYASYFSDPHLRGPHTIEYGARLGGGFEVFLALLLLFGGFLLLNHKAAGRVLLNVLAAVGLIVGLEQFLELFLPSAVFDWEPSILGAVLWTTRMGNDAALPQSIVALALLVFANLRSTRHWVGAVKPTLTPAYGQPS</sequence>
<proteinExistence type="predicted"/>
<keyword evidence="2" id="KW-0472">Membrane</keyword>
<organism evidence="3 4">
    <name type="scientific">Nocardia albiluteola</name>
    <dbReference type="NCBI Taxonomy" id="2842303"/>
    <lineage>
        <taxon>Bacteria</taxon>
        <taxon>Bacillati</taxon>
        <taxon>Actinomycetota</taxon>
        <taxon>Actinomycetes</taxon>
        <taxon>Mycobacteriales</taxon>
        <taxon>Nocardiaceae</taxon>
        <taxon>Nocardia</taxon>
    </lineage>
</organism>
<protein>
    <submittedName>
        <fullName evidence="3">Uncharacterized protein</fullName>
    </submittedName>
</protein>
<dbReference type="Proteomes" id="UP000733379">
    <property type="component" value="Unassembled WGS sequence"/>
</dbReference>
<feature type="compositionally biased region" description="Pro residues" evidence="1">
    <location>
        <begin position="99"/>
        <end position="115"/>
    </location>
</feature>
<keyword evidence="2" id="KW-1133">Transmembrane helix</keyword>
<feature type="compositionally biased region" description="Polar residues" evidence="1">
    <location>
        <begin position="129"/>
        <end position="157"/>
    </location>
</feature>
<dbReference type="EMBL" id="JAHKNI010000001">
    <property type="protein sequence ID" value="MBU3060492.1"/>
    <property type="molecule type" value="Genomic_DNA"/>
</dbReference>
<accession>A0ABS6AR41</accession>